<dbReference type="EMBL" id="NIOJ01000023">
    <property type="protein sequence ID" value="PNT98846.1"/>
    <property type="molecule type" value="Genomic_DNA"/>
</dbReference>
<evidence type="ECO:0000256" key="6">
    <source>
        <dbReference type="ARBA" id="ARBA00022989"/>
    </source>
</evidence>
<sequence length="363" mass="40512">MFRNNDKINTEEATFFIIASTIEVGMLTVSRNLAKEVGPDAWLAFLLGNVFTLIATFIIVRLAQRFYKHGFAEFSRIIAGPVIGWILSAVLVVYWIVVSARVMSASTDLVRTTLLDRTPIWVIVFSIMLIAVYLCWNGLEPLCRVSLTTVVVILPLITLITLSLLSEVKIDNFLPFLAEGPQKVLKSAIMQLGDIEEMTFMLFLVPFMKKPEKAMKAALFGLYIPVFLAFLSIVTQIGILGVELTKIYLSPGVAVLEELQLPGAFVERLGVAYSGLWIILVFPTICGLLYAIVVTLSQMFGTKSHRPFIIPVVILTYIISIIPGNTLEFEKFFMFLEPYGLIVSFVIPLLLYITAVIRGVKDE</sequence>
<feature type="transmembrane region" description="Helical" evidence="8">
    <location>
        <begin position="145"/>
        <end position="165"/>
    </location>
</feature>
<keyword evidence="7 8" id="KW-0472">Membrane</keyword>
<comment type="subcellular location">
    <subcellularLocation>
        <location evidence="1">Membrane</location>
        <topology evidence="1">Multi-pass membrane protein</topology>
    </subcellularLocation>
</comment>
<feature type="transmembrane region" description="Helical" evidence="8">
    <location>
        <begin position="74"/>
        <end position="98"/>
    </location>
</feature>
<dbReference type="Gene3D" id="1.20.1740.10">
    <property type="entry name" value="Amino acid/polyamine transporter I"/>
    <property type="match status" value="1"/>
</dbReference>
<dbReference type="GO" id="GO:0009847">
    <property type="term" value="P:spore germination"/>
    <property type="evidence" value="ECO:0007669"/>
    <property type="project" value="InterPro"/>
</dbReference>
<evidence type="ECO:0000256" key="8">
    <source>
        <dbReference type="SAM" id="Phobius"/>
    </source>
</evidence>
<dbReference type="RefSeq" id="WP_103081581.1">
    <property type="nucleotide sequence ID" value="NZ_CP021850.1"/>
</dbReference>
<comment type="similarity">
    <text evidence="2">Belongs to the amino acid-polyamine-organocation (APC) superfamily. Spore germination protein (SGP) (TC 2.A.3.9) family.</text>
</comment>
<evidence type="ECO:0000256" key="2">
    <source>
        <dbReference type="ARBA" id="ARBA00007998"/>
    </source>
</evidence>
<feature type="transmembrane region" description="Helical" evidence="8">
    <location>
        <begin position="41"/>
        <end position="62"/>
    </location>
</feature>
<feature type="transmembrane region" description="Helical" evidence="8">
    <location>
        <begin position="308"/>
        <end position="327"/>
    </location>
</feature>
<dbReference type="OrthoDB" id="2716906at2"/>
<keyword evidence="10" id="KW-1185">Reference proteome</keyword>
<dbReference type="KEGG" id="cthd:CDO33_10675"/>
<evidence type="ECO:0000313" key="10">
    <source>
        <dbReference type="Proteomes" id="UP000236151"/>
    </source>
</evidence>
<protein>
    <submittedName>
        <fullName evidence="9">Uncharacterized protein</fullName>
    </submittedName>
</protein>
<dbReference type="PANTHER" id="PTHR34975">
    <property type="entry name" value="SPORE GERMINATION PROTEIN A2"/>
    <property type="match status" value="1"/>
</dbReference>
<comment type="caution">
    <text evidence="9">The sequence shown here is derived from an EMBL/GenBank/DDBJ whole genome shotgun (WGS) entry which is preliminary data.</text>
</comment>
<organism evidence="9 10">
    <name type="scientific">Clostridium thermosuccinogenes</name>
    <dbReference type="NCBI Taxonomy" id="84032"/>
    <lineage>
        <taxon>Bacteria</taxon>
        <taxon>Bacillati</taxon>
        <taxon>Bacillota</taxon>
        <taxon>Clostridia</taxon>
        <taxon>Eubacteriales</taxon>
        <taxon>Clostridiaceae</taxon>
        <taxon>Clostridium</taxon>
    </lineage>
</organism>
<evidence type="ECO:0000256" key="7">
    <source>
        <dbReference type="ARBA" id="ARBA00023136"/>
    </source>
</evidence>
<feature type="transmembrane region" description="Helical" evidence="8">
    <location>
        <begin position="185"/>
        <end position="205"/>
    </location>
</feature>
<accession>A0A2K2FDY8</accession>
<evidence type="ECO:0000256" key="5">
    <source>
        <dbReference type="ARBA" id="ARBA00022692"/>
    </source>
</evidence>
<feature type="transmembrane region" description="Helical" evidence="8">
    <location>
        <begin position="217"/>
        <end position="242"/>
    </location>
</feature>
<feature type="transmembrane region" description="Helical" evidence="8">
    <location>
        <begin position="339"/>
        <end position="360"/>
    </location>
</feature>
<reference evidence="9 10" key="1">
    <citation type="submission" date="2017-06" db="EMBL/GenBank/DDBJ databases">
        <title>Investigating the central metabolism of Clostridium thermosuccinogenes.</title>
        <authorList>
            <person name="Koendjbiharie J.G."/>
            <person name="van Kranenburg R."/>
        </authorList>
    </citation>
    <scope>NUCLEOTIDE SEQUENCE [LARGE SCALE GENOMIC DNA]</scope>
    <source>
        <strain evidence="9 10">DSM 5806</strain>
    </source>
</reference>
<keyword evidence="3" id="KW-0813">Transport</keyword>
<dbReference type="Pfam" id="PF03845">
    <property type="entry name" value="Spore_permease"/>
    <property type="match status" value="1"/>
</dbReference>
<feature type="transmembrane region" description="Helical" evidence="8">
    <location>
        <begin position="12"/>
        <end position="29"/>
    </location>
</feature>
<dbReference type="AlphaFoldDB" id="A0A2K2FDY8"/>
<keyword evidence="6 8" id="KW-1133">Transmembrane helix</keyword>
<proteinExistence type="inferred from homology"/>
<evidence type="ECO:0000256" key="4">
    <source>
        <dbReference type="ARBA" id="ARBA00022544"/>
    </source>
</evidence>
<feature type="transmembrane region" description="Helical" evidence="8">
    <location>
        <begin position="275"/>
        <end position="296"/>
    </location>
</feature>
<dbReference type="Proteomes" id="UP000236151">
    <property type="component" value="Unassembled WGS sequence"/>
</dbReference>
<feature type="transmembrane region" description="Helical" evidence="8">
    <location>
        <begin position="118"/>
        <end position="136"/>
    </location>
</feature>
<dbReference type="NCBIfam" id="TIGR00912">
    <property type="entry name" value="2A0309"/>
    <property type="match status" value="1"/>
</dbReference>
<gene>
    <name evidence="9" type="ORF">CDQ84_09905</name>
</gene>
<dbReference type="InterPro" id="IPR004761">
    <property type="entry name" value="Spore_GerAB"/>
</dbReference>
<evidence type="ECO:0000256" key="3">
    <source>
        <dbReference type="ARBA" id="ARBA00022448"/>
    </source>
</evidence>
<dbReference type="PANTHER" id="PTHR34975:SF2">
    <property type="entry name" value="SPORE GERMINATION PROTEIN A2"/>
    <property type="match status" value="1"/>
</dbReference>
<dbReference type="GO" id="GO:0016020">
    <property type="term" value="C:membrane"/>
    <property type="evidence" value="ECO:0007669"/>
    <property type="project" value="UniProtKB-SubCell"/>
</dbReference>
<keyword evidence="5 8" id="KW-0812">Transmembrane</keyword>
<name>A0A2K2FDY8_9CLOT</name>
<keyword evidence="4" id="KW-0309">Germination</keyword>
<evidence type="ECO:0000256" key="1">
    <source>
        <dbReference type="ARBA" id="ARBA00004141"/>
    </source>
</evidence>
<evidence type="ECO:0000313" key="9">
    <source>
        <dbReference type="EMBL" id="PNT98846.1"/>
    </source>
</evidence>